<dbReference type="STRING" id="1458275.AZ34_12465"/>
<reference evidence="1 2" key="1">
    <citation type="submission" date="2014-02" db="EMBL/GenBank/DDBJ databases">
        <title>Draft Genome of Hylemonella gracilis isolated from the Niagara River.</title>
        <authorList>
            <person name="Pawlowski D.R."/>
            <person name="Koudelka G.B."/>
        </authorList>
    </citation>
    <scope>NUCLEOTIDE SEQUENCE [LARGE SCALE GENOMIC DNA]</scope>
    <source>
        <strain evidence="1 2">Niagara R</strain>
    </source>
</reference>
<protein>
    <submittedName>
        <fullName evidence="1">Uncharacterized protein</fullName>
    </submittedName>
</protein>
<organism evidence="1 2">
    <name type="scientific">Hylemonella gracilis str. Niagara R</name>
    <dbReference type="NCBI Taxonomy" id="1458275"/>
    <lineage>
        <taxon>Bacteria</taxon>
        <taxon>Pseudomonadati</taxon>
        <taxon>Pseudomonadota</taxon>
        <taxon>Betaproteobacteria</taxon>
        <taxon>Burkholderiales</taxon>
        <taxon>Comamonadaceae</taxon>
        <taxon>Hylemonella</taxon>
    </lineage>
</organism>
<comment type="caution">
    <text evidence="1">The sequence shown here is derived from an EMBL/GenBank/DDBJ whole genome shotgun (WGS) entry which is preliminary data.</text>
</comment>
<name>A0A016XLX3_9BURK</name>
<dbReference type="RefSeq" id="WP_035608437.1">
    <property type="nucleotide sequence ID" value="NZ_JEMG01000001.1"/>
</dbReference>
<dbReference type="eggNOG" id="COG3172">
    <property type="taxonomic scope" value="Bacteria"/>
</dbReference>
<accession>A0A016XLX3</accession>
<dbReference type="AlphaFoldDB" id="A0A016XLX3"/>
<gene>
    <name evidence="1" type="ORF">AZ34_12465</name>
</gene>
<dbReference type="OrthoDB" id="9151999at2"/>
<proteinExistence type="predicted"/>
<dbReference type="EMBL" id="JEMG01000001">
    <property type="protein sequence ID" value="EYC52905.1"/>
    <property type="molecule type" value="Genomic_DNA"/>
</dbReference>
<evidence type="ECO:0000313" key="2">
    <source>
        <dbReference type="Proteomes" id="UP000023268"/>
    </source>
</evidence>
<dbReference type="Proteomes" id="UP000023268">
    <property type="component" value="Unassembled WGS sequence"/>
</dbReference>
<evidence type="ECO:0000313" key="1">
    <source>
        <dbReference type="EMBL" id="EYC52905.1"/>
    </source>
</evidence>
<sequence length="164" mass="17723">MKVALLGAAGTGKSWLARALAWHEPGHVFLDAPELDAATDWDQVLLMGLDWPTATDAPASPDSAQDATAQSSRRTEDVRLRTWLSHAGRSYGVVYGLGTQRLRAAMQLLFPQDVPLHQSQGRWRGTCERCADPDCEFRLFTGLAAPRLDATAPSNSKADGLPPG</sequence>